<sequence length="98" mass="10482">MTLSALDHPSSESDSSRNLSIDEKVGVGVGVSIGVIAIAGATTFFIRRPRSKRAASVDAPMEKPQIPPKIQEINTTAIYEKPAGDHDSRHELFPGLAQ</sequence>
<reference evidence="3" key="1">
    <citation type="submission" date="2022-11" db="EMBL/GenBank/DDBJ databases">
        <authorList>
            <person name="Petersen C."/>
        </authorList>
    </citation>
    <scope>NUCLEOTIDE SEQUENCE</scope>
    <source>
        <strain evidence="3">IBT 30069</strain>
    </source>
</reference>
<evidence type="ECO:0000313" key="3">
    <source>
        <dbReference type="EMBL" id="KAJ5096675.1"/>
    </source>
</evidence>
<organism evidence="3 4">
    <name type="scientific">Penicillium angulare</name>
    <dbReference type="NCBI Taxonomy" id="116970"/>
    <lineage>
        <taxon>Eukaryota</taxon>
        <taxon>Fungi</taxon>
        <taxon>Dikarya</taxon>
        <taxon>Ascomycota</taxon>
        <taxon>Pezizomycotina</taxon>
        <taxon>Eurotiomycetes</taxon>
        <taxon>Eurotiomycetidae</taxon>
        <taxon>Eurotiales</taxon>
        <taxon>Aspergillaceae</taxon>
        <taxon>Penicillium</taxon>
    </lineage>
</organism>
<evidence type="ECO:0000256" key="2">
    <source>
        <dbReference type="SAM" id="Phobius"/>
    </source>
</evidence>
<evidence type="ECO:0000256" key="1">
    <source>
        <dbReference type="SAM" id="MobiDB-lite"/>
    </source>
</evidence>
<accession>A0A9W9K8D4</accession>
<dbReference type="Proteomes" id="UP001149165">
    <property type="component" value="Unassembled WGS sequence"/>
</dbReference>
<keyword evidence="4" id="KW-1185">Reference proteome</keyword>
<keyword evidence="2" id="KW-0812">Transmembrane</keyword>
<dbReference type="AlphaFoldDB" id="A0A9W9K8D4"/>
<feature type="compositionally biased region" description="Basic and acidic residues" evidence="1">
    <location>
        <begin position="9"/>
        <end position="20"/>
    </location>
</feature>
<protein>
    <submittedName>
        <fullName evidence="3">Uncharacterized protein</fullName>
    </submittedName>
</protein>
<feature type="region of interest" description="Disordered" evidence="1">
    <location>
        <begin position="1"/>
        <end position="20"/>
    </location>
</feature>
<comment type="caution">
    <text evidence="3">The sequence shown here is derived from an EMBL/GenBank/DDBJ whole genome shotgun (WGS) entry which is preliminary data.</text>
</comment>
<keyword evidence="2" id="KW-0472">Membrane</keyword>
<keyword evidence="2" id="KW-1133">Transmembrane helix</keyword>
<evidence type="ECO:0000313" key="4">
    <source>
        <dbReference type="Proteomes" id="UP001149165"/>
    </source>
</evidence>
<reference evidence="3" key="2">
    <citation type="journal article" date="2023" name="IMA Fungus">
        <title>Comparative genomic study of the Penicillium genus elucidates a diverse pangenome and 15 lateral gene transfer events.</title>
        <authorList>
            <person name="Petersen C."/>
            <person name="Sorensen T."/>
            <person name="Nielsen M.R."/>
            <person name="Sondergaard T.E."/>
            <person name="Sorensen J.L."/>
            <person name="Fitzpatrick D.A."/>
            <person name="Frisvad J.C."/>
            <person name="Nielsen K.L."/>
        </authorList>
    </citation>
    <scope>NUCLEOTIDE SEQUENCE</scope>
    <source>
        <strain evidence="3">IBT 30069</strain>
    </source>
</reference>
<gene>
    <name evidence="3" type="ORF">N7456_007396</name>
</gene>
<name>A0A9W9K8D4_9EURO</name>
<dbReference type="EMBL" id="JAPQKH010000005">
    <property type="protein sequence ID" value="KAJ5096675.1"/>
    <property type="molecule type" value="Genomic_DNA"/>
</dbReference>
<feature type="transmembrane region" description="Helical" evidence="2">
    <location>
        <begin position="25"/>
        <end position="46"/>
    </location>
</feature>
<proteinExistence type="predicted"/>